<gene>
    <name evidence="1" type="ORF">ACFQ0R_12055</name>
</gene>
<accession>A0ABW3GRY0</accession>
<evidence type="ECO:0000313" key="2">
    <source>
        <dbReference type="Proteomes" id="UP001597049"/>
    </source>
</evidence>
<evidence type="ECO:0000313" key="1">
    <source>
        <dbReference type="EMBL" id="MFD0933333.1"/>
    </source>
</evidence>
<proteinExistence type="predicted"/>
<reference evidence="2" key="1">
    <citation type="journal article" date="2019" name="Int. J. Syst. Evol. Microbiol.">
        <title>The Global Catalogue of Microorganisms (GCM) 10K type strain sequencing project: providing services to taxonomists for standard genome sequencing and annotation.</title>
        <authorList>
            <consortium name="The Broad Institute Genomics Platform"/>
            <consortium name="The Broad Institute Genome Sequencing Center for Infectious Disease"/>
            <person name="Wu L."/>
            <person name="Ma J."/>
        </authorList>
    </citation>
    <scope>NUCLEOTIDE SEQUENCE [LARGE SCALE GENOMIC DNA]</scope>
    <source>
        <strain evidence="2">CCUG 56752</strain>
    </source>
</reference>
<organism evidence="1 2">
    <name type="scientific">Psychroflexus salinarum</name>
    <dbReference type="NCBI Taxonomy" id="546024"/>
    <lineage>
        <taxon>Bacteria</taxon>
        <taxon>Pseudomonadati</taxon>
        <taxon>Bacteroidota</taxon>
        <taxon>Flavobacteriia</taxon>
        <taxon>Flavobacteriales</taxon>
        <taxon>Flavobacteriaceae</taxon>
        <taxon>Psychroflexus</taxon>
    </lineage>
</organism>
<dbReference type="RefSeq" id="WP_379658635.1">
    <property type="nucleotide sequence ID" value="NZ_JBHTIV010000022.1"/>
</dbReference>
<dbReference type="Proteomes" id="UP001597049">
    <property type="component" value="Unassembled WGS sequence"/>
</dbReference>
<comment type="caution">
    <text evidence="1">The sequence shown here is derived from an EMBL/GenBank/DDBJ whole genome shotgun (WGS) entry which is preliminary data.</text>
</comment>
<protein>
    <submittedName>
        <fullName evidence="1">Uncharacterized protein</fullName>
    </submittedName>
</protein>
<sequence>MFQSISLLHPFSALAIGLEDEDLYHSHRKTQEFALQHIQNKNQN</sequence>
<name>A0ABW3GRY0_9FLAO</name>
<keyword evidence="2" id="KW-1185">Reference proteome</keyword>
<dbReference type="EMBL" id="JBHTIV010000022">
    <property type="protein sequence ID" value="MFD0933333.1"/>
    <property type="molecule type" value="Genomic_DNA"/>
</dbReference>